<evidence type="ECO:0000256" key="7">
    <source>
        <dbReference type="SAM" id="MobiDB-lite"/>
    </source>
</evidence>
<gene>
    <name evidence="6" type="primary">cetZ</name>
    <name evidence="9" type="ORF">ACFQMK_12065</name>
</gene>
<dbReference type="Pfam" id="PF21011">
    <property type="entry name" value="CetZ_C"/>
    <property type="match status" value="1"/>
</dbReference>
<evidence type="ECO:0000313" key="10">
    <source>
        <dbReference type="Proteomes" id="UP001596390"/>
    </source>
</evidence>
<dbReference type="EMBL" id="JBHSZZ010000052">
    <property type="protein sequence ID" value="MFC7187607.1"/>
    <property type="molecule type" value="Genomic_DNA"/>
</dbReference>
<dbReference type="GO" id="GO:0008360">
    <property type="term" value="P:regulation of cell shape"/>
    <property type="evidence" value="ECO:0007669"/>
    <property type="project" value="UniProtKB-UniRule"/>
</dbReference>
<name>A0ABD5YIN0_9EURY</name>
<evidence type="ECO:0000313" key="9">
    <source>
        <dbReference type="EMBL" id="MFC7187607.1"/>
    </source>
</evidence>
<reference evidence="9 10" key="1">
    <citation type="journal article" date="2019" name="Int. J. Syst. Evol. Microbiol.">
        <title>The Global Catalogue of Microorganisms (GCM) 10K type strain sequencing project: providing services to taxonomists for standard genome sequencing and annotation.</title>
        <authorList>
            <consortium name="The Broad Institute Genomics Platform"/>
            <consortium name="The Broad Institute Genome Sequencing Center for Infectious Disease"/>
            <person name="Wu L."/>
            <person name="Ma J."/>
        </authorList>
    </citation>
    <scope>NUCLEOTIDE SEQUENCE [LARGE SCALE GENOMIC DNA]</scope>
    <source>
        <strain evidence="9 10">Q85</strain>
    </source>
</reference>
<dbReference type="SUPFAM" id="SSF52490">
    <property type="entry name" value="Tubulin nucleotide-binding domain-like"/>
    <property type="match status" value="1"/>
</dbReference>
<dbReference type="InterPro" id="IPR032907">
    <property type="entry name" value="CetZ"/>
</dbReference>
<dbReference type="InterPro" id="IPR045061">
    <property type="entry name" value="FtsZ/CetZ"/>
</dbReference>
<proteinExistence type="inferred from homology"/>
<accession>A0ABD5YIN0</accession>
<keyword evidence="4 6" id="KW-0133">Cell shape</keyword>
<evidence type="ECO:0000256" key="6">
    <source>
        <dbReference type="HAMAP-Rule" id="MF_01946"/>
    </source>
</evidence>
<dbReference type="InterPro" id="IPR037103">
    <property type="entry name" value="Tubulin/FtsZ-like_C"/>
</dbReference>
<keyword evidence="5 6" id="KW-0342">GTP-binding</keyword>
<evidence type="ECO:0000256" key="4">
    <source>
        <dbReference type="ARBA" id="ARBA00022960"/>
    </source>
</evidence>
<feature type="region of interest" description="Disordered" evidence="7">
    <location>
        <begin position="415"/>
        <end position="472"/>
    </location>
</feature>
<feature type="compositionally biased region" description="Basic and acidic residues" evidence="7">
    <location>
        <begin position="433"/>
        <end position="452"/>
    </location>
</feature>
<comment type="similarity">
    <text evidence="1 6">Belongs to the CetZ family.</text>
</comment>
<dbReference type="InterPro" id="IPR036525">
    <property type="entry name" value="Tubulin/FtsZ_GTPase_sf"/>
</dbReference>
<keyword evidence="3 6" id="KW-0547">Nucleotide-binding</keyword>
<comment type="function">
    <text evidence="6">Involved in cell shape control.</text>
</comment>
<keyword evidence="2 6" id="KW-0963">Cytoplasm</keyword>
<feature type="binding site" evidence="6">
    <location>
        <position position="225"/>
    </location>
    <ligand>
        <name>GTP</name>
        <dbReference type="ChEBI" id="CHEBI:37565"/>
    </ligand>
</feature>
<evidence type="ECO:0000256" key="1">
    <source>
        <dbReference type="ARBA" id="ARBA00006877"/>
    </source>
</evidence>
<dbReference type="RefSeq" id="WP_267665013.1">
    <property type="nucleotide sequence ID" value="NZ_JAODIX010000052.1"/>
</dbReference>
<dbReference type="Gene3D" id="3.40.50.1440">
    <property type="entry name" value="Tubulin/FtsZ, GTPase domain"/>
    <property type="match status" value="1"/>
</dbReference>
<dbReference type="InterPro" id="IPR003008">
    <property type="entry name" value="Tubulin_FtsZ_GTPase"/>
</dbReference>
<dbReference type="GO" id="GO:0005525">
    <property type="term" value="F:GTP binding"/>
    <property type="evidence" value="ECO:0007669"/>
    <property type="project" value="UniProtKB-UniRule"/>
</dbReference>
<organism evidence="9 10">
    <name type="scientific">Halorubrum yunnanense</name>
    <dbReference type="NCBI Taxonomy" id="1526162"/>
    <lineage>
        <taxon>Archaea</taxon>
        <taxon>Methanobacteriati</taxon>
        <taxon>Methanobacteriota</taxon>
        <taxon>Stenosarchaea group</taxon>
        <taxon>Halobacteria</taxon>
        <taxon>Halobacteriales</taxon>
        <taxon>Haloferacaceae</taxon>
        <taxon>Halorubrum</taxon>
    </lineage>
</organism>
<dbReference type="Proteomes" id="UP001596390">
    <property type="component" value="Unassembled WGS sequence"/>
</dbReference>
<sequence length="472" mass="49991">MKLALIGVGGAGTRIVDRFVRAERDTGRSVTNGNVLAFTTDPRAFDRTTALSADRQVVLGDAHPDVTRRGAGEGNAAAGERSRHSRAEPTEAGEGSATETAPEGAPVTDGDSDGLTDAITNYGVGGDPELGARVAQADRPEIRRALDPIEETDVAATMLVAGLGGGTGCGVGSVLLEELQSIYETSVYALGVLPATAEPDRRTLTAARGVRTFVPLADSMFLVDNEAWCSDADRVVDRYEPINAMTVERLLSVFGAGERDCGSVSEMRVDSADIQRTLDVGGVATIGRETVRVEPESRGLIARILRLIGRSPETDSTAVDASMVKHLISRALQSKLTLPCDITSADRVFVILTGPPDTISRKGFETGRYLLEEETETVEVLAGDEPIPGAPELTATVVLSNVTTVPRIERLQRRAVAIQTDGDPNDKATSATDTERPAATKSTDERFDRSNPDDDAASHGFDFGDTGRDLGE</sequence>
<evidence type="ECO:0000259" key="8">
    <source>
        <dbReference type="SMART" id="SM00864"/>
    </source>
</evidence>
<protein>
    <recommendedName>
        <fullName evidence="6">Tubulin-like protein CetZ</fullName>
    </recommendedName>
</protein>
<dbReference type="AlphaFoldDB" id="A0ABD5YIN0"/>
<comment type="subcellular location">
    <subcellularLocation>
        <location evidence="6">Cytoplasm</location>
    </subcellularLocation>
</comment>
<evidence type="ECO:0000256" key="2">
    <source>
        <dbReference type="ARBA" id="ARBA00022490"/>
    </source>
</evidence>
<evidence type="ECO:0000256" key="5">
    <source>
        <dbReference type="ARBA" id="ARBA00023134"/>
    </source>
</evidence>
<feature type="region of interest" description="Disordered" evidence="7">
    <location>
        <begin position="61"/>
        <end position="127"/>
    </location>
</feature>
<keyword evidence="10" id="KW-1185">Reference proteome</keyword>
<dbReference type="Pfam" id="PF00091">
    <property type="entry name" value="Tubulin"/>
    <property type="match status" value="1"/>
</dbReference>
<feature type="binding site" evidence="6">
    <location>
        <position position="198"/>
    </location>
    <ligand>
        <name>GTP</name>
        <dbReference type="ChEBI" id="CHEBI:37565"/>
    </ligand>
</feature>
<feature type="domain" description="Tubulin/FtsZ GTPase" evidence="8">
    <location>
        <begin position="2"/>
        <end position="261"/>
    </location>
</feature>
<dbReference type="PANTHER" id="PTHR30314:SF10">
    <property type="entry name" value="TUBULIN-LIKE PROTEIN CETZ"/>
    <property type="match status" value="1"/>
</dbReference>
<dbReference type="GO" id="GO:0005737">
    <property type="term" value="C:cytoplasm"/>
    <property type="evidence" value="ECO:0007669"/>
    <property type="project" value="UniProtKB-SubCell"/>
</dbReference>
<dbReference type="SMART" id="SM00864">
    <property type="entry name" value="Tubulin"/>
    <property type="match status" value="1"/>
</dbReference>
<comment type="caution">
    <text evidence="9">The sequence shown here is derived from an EMBL/GenBank/DDBJ whole genome shotgun (WGS) entry which is preliminary data.</text>
</comment>
<feature type="binding site" evidence="6">
    <location>
        <begin position="166"/>
        <end position="168"/>
    </location>
    <ligand>
        <name>GTP</name>
        <dbReference type="ChEBI" id="CHEBI:37565"/>
    </ligand>
</feature>
<feature type="binding site" evidence="6">
    <location>
        <position position="243"/>
    </location>
    <ligand>
        <name>GTP</name>
        <dbReference type="ChEBI" id="CHEBI:37565"/>
    </ligand>
</feature>
<evidence type="ECO:0000256" key="3">
    <source>
        <dbReference type="ARBA" id="ARBA00022741"/>
    </source>
</evidence>
<dbReference type="PANTHER" id="PTHR30314">
    <property type="entry name" value="CELL DIVISION PROTEIN FTSZ-RELATED"/>
    <property type="match status" value="1"/>
</dbReference>
<dbReference type="InterPro" id="IPR048737">
    <property type="entry name" value="CetZ_C"/>
</dbReference>
<feature type="compositionally biased region" description="Basic and acidic residues" evidence="7">
    <location>
        <begin position="62"/>
        <end position="71"/>
    </location>
</feature>
<dbReference type="Gene3D" id="3.30.1330.20">
    <property type="entry name" value="Tubulin/FtsZ, C-terminal domain"/>
    <property type="match status" value="1"/>
</dbReference>
<dbReference type="CDD" id="cd02202">
    <property type="entry name" value="CetZ_tubulin-like"/>
    <property type="match status" value="1"/>
</dbReference>
<comment type="caution">
    <text evidence="6">Lacks conserved residue(s) required for the propagation of feature annotation.</text>
</comment>
<feature type="compositionally biased region" description="Basic and acidic residues" evidence="7">
    <location>
        <begin position="80"/>
        <end position="89"/>
    </location>
</feature>
<dbReference type="HAMAP" id="MF_01946">
    <property type="entry name" value="CetZ"/>
    <property type="match status" value="1"/>
</dbReference>